<keyword evidence="1" id="KW-0732">Signal</keyword>
<feature type="chain" id="PRO_5025453220" evidence="1">
    <location>
        <begin position="29"/>
        <end position="70"/>
    </location>
</feature>
<feature type="signal peptide" evidence="1">
    <location>
        <begin position="1"/>
        <end position="28"/>
    </location>
</feature>
<accession>A0A6A4G9Z5</accession>
<evidence type="ECO:0000313" key="3">
    <source>
        <dbReference type="Proteomes" id="UP000799118"/>
    </source>
</evidence>
<name>A0A6A4G9Z5_9AGAR</name>
<protein>
    <submittedName>
        <fullName evidence="2">Uncharacterized protein</fullName>
    </submittedName>
</protein>
<dbReference type="Proteomes" id="UP000799118">
    <property type="component" value="Unassembled WGS sequence"/>
</dbReference>
<evidence type="ECO:0000256" key="1">
    <source>
        <dbReference type="SAM" id="SignalP"/>
    </source>
</evidence>
<keyword evidence="3" id="KW-1185">Reference proteome</keyword>
<organism evidence="2 3">
    <name type="scientific">Gymnopus androsaceus JB14</name>
    <dbReference type="NCBI Taxonomy" id="1447944"/>
    <lineage>
        <taxon>Eukaryota</taxon>
        <taxon>Fungi</taxon>
        <taxon>Dikarya</taxon>
        <taxon>Basidiomycota</taxon>
        <taxon>Agaricomycotina</taxon>
        <taxon>Agaricomycetes</taxon>
        <taxon>Agaricomycetidae</taxon>
        <taxon>Agaricales</taxon>
        <taxon>Marasmiineae</taxon>
        <taxon>Omphalotaceae</taxon>
        <taxon>Gymnopus</taxon>
    </lineage>
</organism>
<proteinExistence type="predicted"/>
<dbReference type="EMBL" id="ML771850">
    <property type="protein sequence ID" value="KAE9382289.1"/>
    <property type="molecule type" value="Genomic_DNA"/>
</dbReference>
<dbReference type="AlphaFoldDB" id="A0A6A4G9Z5"/>
<reference evidence="2" key="1">
    <citation type="journal article" date="2019" name="Environ. Microbiol.">
        <title>Fungal ecological strategies reflected in gene transcription - a case study of two litter decomposers.</title>
        <authorList>
            <person name="Barbi F."/>
            <person name="Kohler A."/>
            <person name="Barry K."/>
            <person name="Baskaran P."/>
            <person name="Daum C."/>
            <person name="Fauchery L."/>
            <person name="Ihrmark K."/>
            <person name="Kuo A."/>
            <person name="LaButti K."/>
            <person name="Lipzen A."/>
            <person name="Morin E."/>
            <person name="Grigoriev I.V."/>
            <person name="Henrissat B."/>
            <person name="Lindahl B."/>
            <person name="Martin F."/>
        </authorList>
    </citation>
    <scope>NUCLEOTIDE SEQUENCE</scope>
    <source>
        <strain evidence="2">JB14</strain>
    </source>
</reference>
<gene>
    <name evidence="2" type="ORF">BT96DRAFT_1010950</name>
</gene>
<evidence type="ECO:0000313" key="2">
    <source>
        <dbReference type="EMBL" id="KAE9382289.1"/>
    </source>
</evidence>
<sequence length="70" mass="7679">MAVEGARNNTFHEALLIIAISLIPSSNAHDFVPEPLRCQGKCIASDVLIPPGLYPHPETSTTFTRPKHQE</sequence>